<feature type="domain" description="Glycosyl transferase family 1" evidence="1">
    <location>
        <begin position="192"/>
        <end position="340"/>
    </location>
</feature>
<dbReference type="Pfam" id="PF13439">
    <property type="entry name" value="Glyco_transf_4"/>
    <property type="match status" value="1"/>
</dbReference>
<dbReference type="PANTHER" id="PTHR12526:SF630">
    <property type="entry name" value="GLYCOSYLTRANSFERASE"/>
    <property type="match status" value="1"/>
</dbReference>
<dbReference type="AlphaFoldDB" id="A0A1Z4JIX7"/>
<accession>A0A1Z4JIX7</accession>
<keyword evidence="3" id="KW-0808">Transferase</keyword>
<dbReference type="Gene3D" id="3.40.50.2000">
    <property type="entry name" value="Glycogen Phosphorylase B"/>
    <property type="match status" value="2"/>
</dbReference>
<reference evidence="3 4" key="1">
    <citation type="submission" date="2017-06" db="EMBL/GenBank/DDBJ databases">
        <title>Genome sequencing of cyanobaciteial culture collection at National Institute for Environmental Studies (NIES).</title>
        <authorList>
            <person name="Hirose Y."/>
            <person name="Shimura Y."/>
            <person name="Fujisawa T."/>
            <person name="Nakamura Y."/>
            <person name="Kawachi M."/>
        </authorList>
    </citation>
    <scope>NUCLEOTIDE SEQUENCE [LARGE SCALE GENOMIC DNA]</scope>
    <source>
        <strain evidence="3 4">NIES-2135</strain>
    </source>
</reference>
<dbReference type="EMBL" id="AP018203">
    <property type="protein sequence ID" value="BAY56507.1"/>
    <property type="molecule type" value="Genomic_DNA"/>
</dbReference>
<feature type="domain" description="Glycosyltransferase subfamily 4-like N-terminal" evidence="2">
    <location>
        <begin position="18"/>
        <end position="176"/>
    </location>
</feature>
<dbReference type="SUPFAM" id="SSF53756">
    <property type="entry name" value="UDP-Glycosyltransferase/glycogen phosphorylase"/>
    <property type="match status" value="1"/>
</dbReference>
<proteinExistence type="predicted"/>
<dbReference type="InterPro" id="IPR001296">
    <property type="entry name" value="Glyco_trans_1"/>
</dbReference>
<gene>
    <name evidence="3" type="ORF">NIES2135_33410</name>
</gene>
<evidence type="ECO:0000313" key="4">
    <source>
        <dbReference type="Proteomes" id="UP000217895"/>
    </source>
</evidence>
<sequence>MSTPRPLLSIFLPALDGGGAERAMLYLAIGFAKRGWKVDLVLAEARGAYLDLVPPEVRIVDLKAKFPVLITKTLALRRYLQIEQPAVLFSALDILSSALCARGKAPTRIVMCVQTYLSEQFRNHQGATFGKVRSRMVRWLYPKSDAIVAASLGTAKDVAELTQVPVEQIQVIYNPVVTPDVFQKSQEPIDHPWFQPGEPPVILGVGRLVSQKDFFTLIEAFAQVRVTRPARLMILGEGEQRALLEERIRQLGLEQDVALPGFVENPYAYMAASAVFVLSSKFEGFGNVVAEALACGVPIVATDCPSGPAETLAAGKYGKLVKIADPAEMATAILDTLDRSIDSTLLKQRSLDFERDRIVDQYLTFVETLLQTSLDADSSHP</sequence>
<organism evidence="3 4">
    <name type="scientific">Leptolyngbya boryana NIES-2135</name>
    <dbReference type="NCBI Taxonomy" id="1973484"/>
    <lineage>
        <taxon>Bacteria</taxon>
        <taxon>Bacillati</taxon>
        <taxon>Cyanobacteriota</taxon>
        <taxon>Cyanophyceae</taxon>
        <taxon>Leptolyngbyales</taxon>
        <taxon>Leptolyngbyaceae</taxon>
        <taxon>Leptolyngbya group</taxon>
        <taxon>Leptolyngbya</taxon>
    </lineage>
</organism>
<dbReference type="Pfam" id="PF00534">
    <property type="entry name" value="Glycos_transf_1"/>
    <property type="match status" value="1"/>
</dbReference>
<dbReference type="InterPro" id="IPR028098">
    <property type="entry name" value="Glyco_trans_4-like_N"/>
</dbReference>
<dbReference type="Proteomes" id="UP000217895">
    <property type="component" value="Chromosome"/>
</dbReference>
<evidence type="ECO:0000313" key="3">
    <source>
        <dbReference type="EMBL" id="BAY56507.1"/>
    </source>
</evidence>
<keyword evidence="4" id="KW-1185">Reference proteome</keyword>
<dbReference type="CDD" id="cd03811">
    <property type="entry name" value="GT4_GT28_WabH-like"/>
    <property type="match status" value="1"/>
</dbReference>
<dbReference type="PANTHER" id="PTHR12526">
    <property type="entry name" value="GLYCOSYLTRANSFERASE"/>
    <property type="match status" value="1"/>
</dbReference>
<protein>
    <submittedName>
        <fullName evidence="3">Glycosyl transferase, group 1 family protein</fullName>
    </submittedName>
</protein>
<dbReference type="GO" id="GO:0016740">
    <property type="term" value="F:transferase activity"/>
    <property type="evidence" value="ECO:0007669"/>
    <property type="project" value="UniProtKB-KW"/>
</dbReference>
<evidence type="ECO:0000259" key="2">
    <source>
        <dbReference type="Pfam" id="PF13439"/>
    </source>
</evidence>
<name>A0A1Z4JIX7_LEPBY</name>
<evidence type="ECO:0000259" key="1">
    <source>
        <dbReference type="Pfam" id="PF00534"/>
    </source>
</evidence>